<protein>
    <submittedName>
        <fullName evidence="2">Uncharacterized protein</fullName>
    </submittedName>
</protein>
<evidence type="ECO:0000313" key="1">
    <source>
        <dbReference type="Proteomes" id="UP000887580"/>
    </source>
</evidence>
<dbReference type="Proteomes" id="UP000887580">
    <property type="component" value="Unplaced"/>
</dbReference>
<proteinExistence type="predicted"/>
<sequence>MFLQHPTLTELKNGFRVASVENNRPLTTLRFRSTDSKFRYRNDEQKFSYCKYDSKKVDKVNNFTIN</sequence>
<organism evidence="1 2">
    <name type="scientific">Panagrolaimus sp. PS1159</name>
    <dbReference type="NCBI Taxonomy" id="55785"/>
    <lineage>
        <taxon>Eukaryota</taxon>
        <taxon>Metazoa</taxon>
        <taxon>Ecdysozoa</taxon>
        <taxon>Nematoda</taxon>
        <taxon>Chromadorea</taxon>
        <taxon>Rhabditida</taxon>
        <taxon>Tylenchina</taxon>
        <taxon>Panagrolaimomorpha</taxon>
        <taxon>Panagrolaimoidea</taxon>
        <taxon>Panagrolaimidae</taxon>
        <taxon>Panagrolaimus</taxon>
    </lineage>
</organism>
<evidence type="ECO:0000313" key="2">
    <source>
        <dbReference type="WBParaSite" id="PS1159_v2.g7487.t1"/>
    </source>
</evidence>
<reference evidence="2" key="1">
    <citation type="submission" date="2022-11" db="UniProtKB">
        <authorList>
            <consortium name="WormBaseParasite"/>
        </authorList>
    </citation>
    <scope>IDENTIFICATION</scope>
</reference>
<dbReference type="WBParaSite" id="PS1159_v2.g7487.t1">
    <property type="protein sequence ID" value="PS1159_v2.g7487.t1"/>
    <property type="gene ID" value="PS1159_v2.g7487"/>
</dbReference>
<accession>A0AC35GQ01</accession>
<name>A0AC35GQ01_9BILA</name>